<proteinExistence type="predicted"/>
<comment type="caution">
    <text evidence="1">The sequence shown here is derived from an EMBL/GenBank/DDBJ whole genome shotgun (WGS) entry which is preliminary data.</text>
</comment>
<dbReference type="RefSeq" id="WP_164193658.1">
    <property type="nucleotide sequence ID" value="NZ_JAAGMR010000300.1"/>
</dbReference>
<dbReference type="AlphaFoldDB" id="A0A7K3QZ85"/>
<sequence>MSESAKGILSSAYPAHLVDELIASYQEARSNFHRGGHRLSAVEGGRFCEAAFRILQDIITGSHTPIGENLDTQKVIDQAGRQPKDRHPKSVRVYIPRALRVVYDIRNSRNAAHLADGIDANLQDATLVVSVLDWVLAELVRLSKGSTPEEAQKLIEELVTRQVPGVQDFGNFQKVLRTDLRASDRVLVLLYRRGTQGVRYPDLHQWMPNPMRSNLRRTVRLLDAKALVHWADETVQITFAGQRAVESRGLLEPR</sequence>
<evidence type="ECO:0000313" key="1">
    <source>
        <dbReference type="EMBL" id="NEB95210.1"/>
    </source>
</evidence>
<organism evidence="1 2">
    <name type="scientific">Streptomyces bauhiniae</name>
    <dbReference type="NCBI Taxonomy" id="2340725"/>
    <lineage>
        <taxon>Bacteria</taxon>
        <taxon>Bacillati</taxon>
        <taxon>Actinomycetota</taxon>
        <taxon>Actinomycetes</taxon>
        <taxon>Kitasatosporales</taxon>
        <taxon>Streptomycetaceae</taxon>
        <taxon>Streptomyces</taxon>
    </lineage>
</organism>
<evidence type="ECO:0000313" key="2">
    <source>
        <dbReference type="Proteomes" id="UP000470520"/>
    </source>
</evidence>
<dbReference type="Proteomes" id="UP000470520">
    <property type="component" value="Unassembled WGS sequence"/>
</dbReference>
<reference evidence="1 2" key="1">
    <citation type="submission" date="2020-01" db="EMBL/GenBank/DDBJ databases">
        <title>Insect and environment-associated Actinomycetes.</title>
        <authorList>
            <person name="Currrie C."/>
            <person name="Chevrette M."/>
            <person name="Carlson C."/>
            <person name="Stubbendieck R."/>
            <person name="Wendt-Pienkowski E."/>
        </authorList>
    </citation>
    <scope>NUCLEOTIDE SEQUENCE [LARGE SCALE GENOMIC DNA]</scope>
    <source>
        <strain evidence="1 2">SID7754</strain>
    </source>
</reference>
<gene>
    <name evidence="1" type="ORF">G3I21_26610</name>
</gene>
<dbReference type="EMBL" id="JAAGMR010000300">
    <property type="protein sequence ID" value="NEB95210.1"/>
    <property type="molecule type" value="Genomic_DNA"/>
</dbReference>
<protein>
    <submittedName>
        <fullName evidence="1">Uncharacterized protein</fullName>
    </submittedName>
</protein>
<name>A0A7K3QZ85_9ACTN</name>
<accession>A0A7K3QZ85</accession>